<dbReference type="InterPro" id="IPR050313">
    <property type="entry name" value="Carb_Metab_HTH_regulators"/>
</dbReference>
<dbReference type="InterPro" id="IPR036388">
    <property type="entry name" value="WH-like_DNA-bd_sf"/>
</dbReference>
<dbReference type="RefSeq" id="WP_102238027.1">
    <property type="nucleotide sequence ID" value="NZ_PNHK01000001.1"/>
</dbReference>
<dbReference type="OrthoDB" id="3375207at2"/>
<dbReference type="EMBL" id="PNHK01000001">
    <property type="protein sequence ID" value="PMD06381.1"/>
    <property type="molecule type" value="Genomic_DNA"/>
</dbReference>
<evidence type="ECO:0000313" key="3">
    <source>
        <dbReference type="Proteomes" id="UP000235598"/>
    </source>
</evidence>
<dbReference type="PANTHER" id="PTHR30363:SF28">
    <property type="entry name" value="TRANSCRIPTIONAL REGULATORY PROTEIN-RELATED"/>
    <property type="match status" value="1"/>
</dbReference>
<dbReference type="Pfam" id="PF13412">
    <property type="entry name" value="HTH_24"/>
    <property type="match status" value="1"/>
</dbReference>
<protein>
    <submittedName>
        <fullName evidence="2">Transcriptional regulator</fullName>
    </submittedName>
</protein>
<evidence type="ECO:0000256" key="1">
    <source>
        <dbReference type="SAM" id="MobiDB-lite"/>
    </source>
</evidence>
<reference evidence="2 3" key="1">
    <citation type="submission" date="2017-09" db="EMBL/GenBank/DDBJ databases">
        <title>Bacterial strain isolated from the female urinary microbiota.</title>
        <authorList>
            <person name="Thomas-White K."/>
            <person name="Kumar N."/>
            <person name="Forster S."/>
            <person name="Putonti C."/>
            <person name="Lawley T."/>
            <person name="Wolfe A.J."/>
        </authorList>
    </citation>
    <scope>NUCLEOTIDE SEQUENCE [LARGE SCALE GENOMIC DNA]</scope>
    <source>
        <strain evidence="2 3">UMB1301</strain>
    </source>
</reference>
<proteinExistence type="predicted"/>
<dbReference type="InterPro" id="IPR011991">
    <property type="entry name" value="ArsR-like_HTH"/>
</dbReference>
<gene>
    <name evidence="2" type="ORF">CJ199_03175</name>
</gene>
<feature type="region of interest" description="Disordered" evidence="1">
    <location>
        <begin position="219"/>
        <end position="241"/>
    </location>
</feature>
<dbReference type="SUPFAM" id="SSF46785">
    <property type="entry name" value="Winged helix' DNA-binding domain"/>
    <property type="match status" value="1"/>
</dbReference>
<dbReference type="PANTHER" id="PTHR30363">
    <property type="entry name" value="HTH-TYPE TRANSCRIPTIONAL REGULATOR SRLR-RELATED"/>
    <property type="match status" value="1"/>
</dbReference>
<name>A0A2N6VQG7_9MICO</name>
<dbReference type="Gene3D" id="1.10.10.10">
    <property type="entry name" value="Winged helix-like DNA-binding domain superfamily/Winged helix DNA-binding domain"/>
    <property type="match status" value="1"/>
</dbReference>
<organism evidence="2 3">
    <name type="scientific">Brevibacterium paucivorans</name>
    <dbReference type="NCBI Taxonomy" id="170994"/>
    <lineage>
        <taxon>Bacteria</taxon>
        <taxon>Bacillati</taxon>
        <taxon>Actinomycetota</taxon>
        <taxon>Actinomycetes</taxon>
        <taxon>Micrococcales</taxon>
        <taxon>Brevibacteriaceae</taxon>
        <taxon>Brevibacterium</taxon>
    </lineage>
</organism>
<dbReference type="Proteomes" id="UP000235598">
    <property type="component" value="Unassembled WGS sequence"/>
</dbReference>
<accession>A0A2N6VQG7</accession>
<sequence>MSARPGQDLRTRQQVLAIVLDQGPISASGIARLVDLTPAAIRRHLDALEKENAIEVRELAGVKAGRGRPARHYVVTSAGHAQISHAYDHVAVEALDFVRSEMGREAVERFARERARELREKLEARLEEGGNVATRSRGLAAALDKEGYAASATPVAVGTPLEAMQLCQGHCPIQHVAEEYPEFCEAELEQFGDILGVDVRRLSTLASGAHVCTTHIPTSTLNRPLLGTHDGKSNSKKGGER</sequence>
<evidence type="ECO:0000313" key="2">
    <source>
        <dbReference type="EMBL" id="PMD06381.1"/>
    </source>
</evidence>
<dbReference type="AlphaFoldDB" id="A0A2N6VQG7"/>
<dbReference type="CDD" id="cd00090">
    <property type="entry name" value="HTH_ARSR"/>
    <property type="match status" value="1"/>
</dbReference>
<comment type="caution">
    <text evidence="2">The sequence shown here is derived from an EMBL/GenBank/DDBJ whole genome shotgun (WGS) entry which is preliminary data.</text>
</comment>
<dbReference type="InterPro" id="IPR036390">
    <property type="entry name" value="WH_DNA-bd_sf"/>
</dbReference>
<feature type="compositionally biased region" description="Basic and acidic residues" evidence="1">
    <location>
        <begin position="229"/>
        <end position="241"/>
    </location>
</feature>